<protein>
    <submittedName>
        <fullName evidence="2">Uncharacterized protein</fullName>
    </submittedName>
</protein>
<dbReference type="EMBL" id="CP108195">
    <property type="protein sequence ID" value="WTS14624.1"/>
    <property type="molecule type" value="Genomic_DNA"/>
</dbReference>
<name>A0AAU1UD60_9ACTN</name>
<feature type="transmembrane region" description="Helical" evidence="1">
    <location>
        <begin position="379"/>
        <end position="398"/>
    </location>
</feature>
<accession>A0AAU1UD60</accession>
<evidence type="ECO:0000313" key="2">
    <source>
        <dbReference type="EMBL" id="WTS14624.1"/>
    </source>
</evidence>
<gene>
    <name evidence="2" type="ORF">OHU69_28405</name>
</gene>
<organism evidence="2">
    <name type="scientific">Streptomyces sp. NBC_00119</name>
    <dbReference type="NCBI Taxonomy" id="2975659"/>
    <lineage>
        <taxon>Bacteria</taxon>
        <taxon>Bacillati</taxon>
        <taxon>Actinomycetota</taxon>
        <taxon>Actinomycetes</taxon>
        <taxon>Kitasatosporales</taxon>
        <taxon>Streptomycetaceae</taxon>
        <taxon>Streptomyces</taxon>
    </lineage>
</organism>
<feature type="transmembrane region" description="Helical" evidence="1">
    <location>
        <begin position="253"/>
        <end position="277"/>
    </location>
</feature>
<dbReference type="AlphaFoldDB" id="A0AAU1UD60"/>
<keyword evidence="1" id="KW-0472">Membrane</keyword>
<keyword evidence="1" id="KW-0812">Transmembrane</keyword>
<evidence type="ECO:0000256" key="1">
    <source>
        <dbReference type="SAM" id="Phobius"/>
    </source>
</evidence>
<feature type="transmembrane region" description="Helical" evidence="1">
    <location>
        <begin position="289"/>
        <end position="309"/>
    </location>
</feature>
<reference evidence="2" key="1">
    <citation type="submission" date="2022-10" db="EMBL/GenBank/DDBJ databases">
        <title>The complete genomes of actinobacterial strains from the NBC collection.</title>
        <authorList>
            <person name="Joergensen T.S."/>
            <person name="Alvarez Arevalo M."/>
            <person name="Sterndorff E.B."/>
            <person name="Faurdal D."/>
            <person name="Vuksanovic O."/>
            <person name="Mourched A.-S."/>
            <person name="Charusanti P."/>
            <person name="Shaw S."/>
            <person name="Blin K."/>
            <person name="Weber T."/>
        </authorList>
    </citation>
    <scope>NUCLEOTIDE SEQUENCE</scope>
    <source>
        <strain evidence="2">NBC_00119</strain>
    </source>
</reference>
<proteinExistence type="predicted"/>
<sequence>MTSTRGRSRRAAASAKRFARAALKGARMLWRYAWAPPVRATGRPGPRAADPPRNRAYLHDRLVALPLLAAVAFAGLGFTAASLRDDSAEIRSHIAPALRDLADARISLRIAQREAEVSLDAGDAVELSGLTPRYGSRITGAAQDLSQVARSGALTAAERQELDVVSGLVDGYERWIAWAQTNVSDESLRKAGLSYAQSMLCSPDPGDTYEPATDRYATYPRCAPVTGSDGTTVVDRISDLERALRDRLEARAALGPAAVTAAAVSALAFVLLIAGLWRTLRFLRVRFRISASVPLLAAALPLLAAPAIALDGLYAYTAQEDTVPIARSLYAVTSPDTEVAVEERRIDPPGDTAVVTLADSMDDVLDNGRLAAVDGVAPWVTPAGLLVAAVTGVTLHAYRREYLLVGRPGTAV</sequence>
<keyword evidence="1" id="KW-1133">Transmembrane helix</keyword>
<feature type="transmembrane region" description="Helical" evidence="1">
    <location>
        <begin position="62"/>
        <end position="83"/>
    </location>
</feature>